<name>A0A7W2Q0X0_9PSED</name>
<protein>
    <recommendedName>
        <fullName evidence="3">Phosphoadenosine phosphosulfate reductase</fullName>
    </recommendedName>
</protein>
<comment type="caution">
    <text evidence="1">The sequence shown here is derived from an EMBL/GenBank/DDBJ whole genome shotgun (WGS) entry which is preliminary data.</text>
</comment>
<proteinExistence type="predicted"/>
<dbReference type="Gene3D" id="3.40.50.620">
    <property type="entry name" value="HUPs"/>
    <property type="match status" value="1"/>
</dbReference>
<organism evidence="1 2">
    <name type="scientific">Pseudomonas mosselii</name>
    <dbReference type="NCBI Taxonomy" id="78327"/>
    <lineage>
        <taxon>Bacteria</taxon>
        <taxon>Pseudomonadati</taxon>
        <taxon>Pseudomonadota</taxon>
        <taxon>Gammaproteobacteria</taxon>
        <taxon>Pseudomonadales</taxon>
        <taxon>Pseudomonadaceae</taxon>
        <taxon>Pseudomonas</taxon>
    </lineage>
</organism>
<dbReference type="Proteomes" id="UP000541770">
    <property type="component" value="Unassembled WGS sequence"/>
</dbReference>
<evidence type="ECO:0000313" key="1">
    <source>
        <dbReference type="EMBL" id="MBA6068089.1"/>
    </source>
</evidence>
<gene>
    <name evidence="1" type="ORF">H4C75_25470</name>
</gene>
<accession>A0A7W2Q0X0</accession>
<dbReference type="InterPro" id="IPR014729">
    <property type="entry name" value="Rossmann-like_a/b/a_fold"/>
</dbReference>
<evidence type="ECO:0008006" key="3">
    <source>
        <dbReference type="Google" id="ProtNLM"/>
    </source>
</evidence>
<sequence length="356" mass="39345">MLNDAAGVLNTDQIEALRAALSGRLLSLCFGSGVDSTAMIVALHAADVRPDVITFADTGAEKPETLLHVEAMNRVLESWGWPVINVCRKVPQASTGYVDLYGNCLKNETLPSLAFGMKSCSIKWKQVPQDQFLKGARRGPNAQPAHPVWLRAQETGQRIVKLIGYDCGKADMRRSKGLKPADADFDYVYPLQLVGWARRECVQAITKALGEDLVPIKSACFFCPASKQWELYWMAANHPDLLECALVLERNALTGKHSRFDEVKFGASWEELVRDAAGFPSTTTTVGLGRSFAWNQWARVNGVVDEVFTVKRDPSNRERFAILSNSLRDVDNALDSRSPGIIPAVDVTAHEQLTLW</sequence>
<dbReference type="RefSeq" id="WP_182324859.1">
    <property type="nucleotide sequence ID" value="NZ_JACGDE010000025.1"/>
</dbReference>
<reference evidence="1 2" key="1">
    <citation type="submission" date="2020-07" db="EMBL/GenBank/DDBJ databases">
        <title>Diversity of carbapenemase encoding genes among Pseudomonas putida group clinical isolates in a tertiary Brazilian hospital.</title>
        <authorList>
            <person name="Alberto-Lei F."/>
            <person name="Nodari C.S."/>
            <person name="Streling A.P."/>
            <person name="Paulino J.T."/>
            <person name="Bessa-Neto F.O."/>
            <person name="Cayo R."/>
            <person name="Gales A.C."/>
        </authorList>
    </citation>
    <scope>NUCLEOTIDE SEQUENCE [LARGE SCALE GENOMIC DNA]</scope>
    <source>
        <strain evidence="1 2">14802</strain>
    </source>
</reference>
<dbReference type="AlphaFoldDB" id="A0A7W2Q0X0"/>
<dbReference type="EMBL" id="JACGDE010000025">
    <property type="protein sequence ID" value="MBA6068089.1"/>
    <property type="molecule type" value="Genomic_DNA"/>
</dbReference>
<evidence type="ECO:0000313" key="2">
    <source>
        <dbReference type="Proteomes" id="UP000541770"/>
    </source>
</evidence>